<dbReference type="CDD" id="cd02859">
    <property type="entry name" value="E_set_AMPKbeta_like_N"/>
    <property type="match status" value="1"/>
</dbReference>
<dbReference type="Gene3D" id="2.60.40.10">
    <property type="entry name" value="Immunoglobulins"/>
    <property type="match status" value="1"/>
</dbReference>
<feature type="compositionally biased region" description="Polar residues" evidence="3">
    <location>
        <begin position="148"/>
        <end position="157"/>
    </location>
</feature>
<reference evidence="5 6" key="1">
    <citation type="submission" date="2024-05" db="EMBL/GenBank/DDBJ databases">
        <title>Long read based assembly of the Candida bracarensis genome reveals expanded adhesin content.</title>
        <authorList>
            <person name="Marcet-Houben M."/>
            <person name="Ksiezopolska E."/>
            <person name="Gabaldon T."/>
        </authorList>
    </citation>
    <scope>NUCLEOTIDE SEQUENCE [LARGE SCALE GENOMIC DNA]</scope>
    <source>
        <strain evidence="5 6">CBM6</strain>
    </source>
</reference>
<evidence type="ECO:0000313" key="6">
    <source>
        <dbReference type="Proteomes" id="UP001623330"/>
    </source>
</evidence>
<gene>
    <name evidence="5" type="ORF">RNJ44_04343</name>
</gene>
<evidence type="ECO:0000256" key="2">
    <source>
        <dbReference type="ARBA" id="ARBA00038216"/>
    </source>
</evidence>
<proteinExistence type="inferred from homology"/>
<dbReference type="InterPro" id="IPR050827">
    <property type="entry name" value="CRP1_MDG1_kinase"/>
</dbReference>
<evidence type="ECO:0000259" key="4">
    <source>
        <dbReference type="Pfam" id="PF16561"/>
    </source>
</evidence>
<protein>
    <submittedName>
        <fullName evidence="5">Amylopectin binding</fullName>
    </submittedName>
</protein>
<dbReference type="EMBL" id="JBEVYD010000005">
    <property type="protein sequence ID" value="KAL3232427.1"/>
    <property type="molecule type" value="Genomic_DNA"/>
</dbReference>
<dbReference type="Proteomes" id="UP001623330">
    <property type="component" value="Unassembled WGS sequence"/>
</dbReference>
<evidence type="ECO:0000256" key="1">
    <source>
        <dbReference type="ARBA" id="ARBA00022553"/>
    </source>
</evidence>
<dbReference type="InterPro" id="IPR014756">
    <property type="entry name" value="Ig_E-set"/>
</dbReference>
<sequence>MVETVFIWRVKEGEETPNEVIVTGDFDGWQSKHKLEYNETANEFHVHVPVDFSSNDKVFFKFVVDGQWMTSDAYKTESNEMGTTNNYITQSDIGADVLVNETDSEVKGTGEQKRRFKIKRVVRTNKKTGERVVVSQEVVPLDAEGNPITESMENSVEPSPVMDKEEEKMENDMNEEEEMKEEMKQETMGGETKQAEMKKKPVVANQNRPKKTPAKGTPAQTKANETGFMKKVKKFFAPR</sequence>
<organism evidence="5 6">
    <name type="scientific">Nakaseomyces bracarensis</name>
    <dbReference type="NCBI Taxonomy" id="273131"/>
    <lineage>
        <taxon>Eukaryota</taxon>
        <taxon>Fungi</taxon>
        <taxon>Dikarya</taxon>
        <taxon>Ascomycota</taxon>
        <taxon>Saccharomycotina</taxon>
        <taxon>Saccharomycetes</taxon>
        <taxon>Saccharomycetales</taxon>
        <taxon>Saccharomycetaceae</taxon>
        <taxon>Nakaseomyces</taxon>
    </lineage>
</organism>
<feature type="compositionally biased region" description="Basic residues" evidence="3">
    <location>
        <begin position="230"/>
        <end position="239"/>
    </location>
</feature>
<feature type="compositionally biased region" description="Basic and acidic residues" evidence="3">
    <location>
        <begin position="162"/>
        <end position="171"/>
    </location>
</feature>
<feature type="domain" description="AMP-activated protein kinase glycogen-binding" evidence="4">
    <location>
        <begin position="3"/>
        <end position="89"/>
    </location>
</feature>
<dbReference type="Pfam" id="PF16561">
    <property type="entry name" value="AMPK1_CBM"/>
    <property type="match status" value="1"/>
</dbReference>
<feature type="region of interest" description="Disordered" evidence="3">
    <location>
        <begin position="146"/>
        <end position="239"/>
    </location>
</feature>
<dbReference type="SUPFAM" id="SSF81296">
    <property type="entry name" value="E set domains"/>
    <property type="match status" value="1"/>
</dbReference>
<dbReference type="PANTHER" id="PTHR10343">
    <property type="entry name" value="5'-AMP-ACTIVATED PROTEIN KINASE , BETA SUBUNIT"/>
    <property type="match status" value="1"/>
</dbReference>
<comment type="caution">
    <text evidence="5">The sequence shown here is derived from an EMBL/GenBank/DDBJ whole genome shotgun (WGS) entry which is preliminary data.</text>
</comment>
<name>A0ABR4NUX0_9SACH</name>
<comment type="similarity">
    <text evidence="2">Belongs to the CRP1/MDG1 family.</text>
</comment>
<accession>A0ABR4NUX0</accession>
<dbReference type="PANTHER" id="PTHR10343:SF81">
    <property type="entry name" value="CRUCIFORM DNA-RECOGNIZING PROTEIN 1-RELATED"/>
    <property type="match status" value="1"/>
</dbReference>
<evidence type="ECO:0000256" key="3">
    <source>
        <dbReference type="SAM" id="MobiDB-lite"/>
    </source>
</evidence>
<keyword evidence="1" id="KW-0597">Phosphoprotein</keyword>
<dbReference type="InterPro" id="IPR032640">
    <property type="entry name" value="AMPK1_CBM"/>
</dbReference>
<dbReference type="InterPro" id="IPR013783">
    <property type="entry name" value="Ig-like_fold"/>
</dbReference>
<evidence type="ECO:0000313" key="5">
    <source>
        <dbReference type="EMBL" id="KAL3232427.1"/>
    </source>
</evidence>
<keyword evidence="6" id="KW-1185">Reference proteome</keyword>